<gene>
    <name evidence="2" type="ORF">B1B_03087</name>
</gene>
<dbReference type="Gene3D" id="1.10.1670.10">
    <property type="entry name" value="Helix-hairpin-Helix base-excision DNA repair enzymes (C-terminal)"/>
    <property type="match status" value="1"/>
</dbReference>
<protein>
    <submittedName>
        <fullName evidence="2">DNA-(Apurinic or apyrimidinic site) lyase</fullName>
    </submittedName>
</protein>
<proteinExistence type="predicted"/>
<dbReference type="GO" id="GO:0016829">
    <property type="term" value="F:lyase activity"/>
    <property type="evidence" value="ECO:0007669"/>
    <property type="project" value="UniProtKB-KW"/>
</dbReference>
<reference evidence="2" key="1">
    <citation type="submission" date="2013-08" db="EMBL/GenBank/DDBJ databases">
        <authorList>
            <person name="Mendez C."/>
            <person name="Richter M."/>
            <person name="Ferrer M."/>
            <person name="Sanchez J."/>
        </authorList>
    </citation>
    <scope>NUCLEOTIDE SEQUENCE</scope>
</reference>
<feature type="region of interest" description="Disordered" evidence="1">
    <location>
        <begin position="69"/>
        <end position="110"/>
    </location>
</feature>
<evidence type="ECO:0000313" key="2">
    <source>
        <dbReference type="EMBL" id="EQD73688.1"/>
    </source>
</evidence>
<organism evidence="2">
    <name type="scientific">mine drainage metagenome</name>
    <dbReference type="NCBI Taxonomy" id="410659"/>
    <lineage>
        <taxon>unclassified sequences</taxon>
        <taxon>metagenomes</taxon>
        <taxon>ecological metagenomes</taxon>
    </lineage>
</organism>
<reference evidence="2" key="2">
    <citation type="journal article" date="2014" name="ISME J.">
        <title>Microbial stratification in low pH oxic and suboxic macroscopic growths along an acid mine drainage.</title>
        <authorList>
            <person name="Mendez-Garcia C."/>
            <person name="Mesa V."/>
            <person name="Sprenger R.R."/>
            <person name="Richter M."/>
            <person name="Diez M.S."/>
            <person name="Solano J."/>
            <person name="Bargiela R."/>
            <person name="Golyshina O.V."/>
            <person name="Manteca A."/>
            <person name="Ramos J.L."/>
            <person name="Gallego J.R."/>
            <person name="Llorente I."/>
            <person name="Martins Dos Santos V.A."/>
            <person name="Jensen O.N."/>
            <person name="Pelaez A.I."/>
            <person name="Sanchez J."/>
            <person name="Ferrer M."/>
        </authorList>
    </citation>
    <scope>NUCLEOTIDE SEQUENCE</scope>
</reference>
<dbReference type="SUPFAM" id="SSF48150">
    <property type="entry name" value="DNA-glycosylase"/>
    <property type="match status" value="1"/>
</dbReference>
<dbReference type="AlphaFoldDB" id="T1BYW3"/>
<dbReference type="InterPro" id="IPR023170">
    <property type="entry name" value="HhH_base_excis_C"/>
</dbReference>
<comment type="caution">
    <text evidence="2">The sequence shown here is derived from an EMBL/GenBank/DDBJ whole genome shotgun (WGS) entry which is preliminary data.</text>
</comment>
<dbReference type="InterPro" id="IPR011257">
    <property type="entry name" value="DNA_glycosylase"/>
</dbReference>
<sequence>MTRTPALDWERVMDRLSSFYGRGDWRVPYLRDHAEDPFQVLIGTVLSQRTRDEATDVASAQLFARYPDPRFACPRPSGTRGTAHPRNGVLSSQVACDPQDRSGDPGSIPR</sequence>
<dbReference type="Gene3D" id="1.10.340.30">
    <property type="entry name" value="Hypothetical protein, domain 2"/>
    <property type="match status" value="1"/>
</dbReference>
<accession>T1BYW3</accession>
<evidence type="ECO:0000256" key="1">
    <source>
        <dbReference type="SAM" id="MobiDB-lite"/>
    </source>
</evidence>
<dbReference type="GO" id="GO:0006281">
    <property type="term" value="P:DNA repair"/>
    <property type="evidence" value="ECO:0007669"/>
    <property type="project" value="InterPro"/>
</dbReference>
<name>T1BYW3_9ZZZZ</name>
<dbReference type="EMBL" id="AUZY01001872">
    <property type="protein sequence ID" value="EQD73688.1"/>
    <property type="molecule type" value="Genomic_DNA"/>
</dbReference>
<keyword evidence="2" id="KW-0456">Lyase</keyword>